<dbReference type="PANTHER" id="PTHR11008">
    <property type="entry name" value="PROTEIN TAKEOUT-LIKE PROTEIN"/>
    <property type="match status" value="1"/>
</dbReference>
<name>A0A9N9X7N3_DIABA</name>
<sequence>MWATLITVSIFGLIVGNDGAAGPKHLPSYITACKKNDPELNKCCLEQARKALPHIVDGDKKYGIPSFKPMKLEKVAVNSGNLKIDLTDIELWGLPDADIQDLQVDLKKQTVKMVFKCPQIVILGKYVMDGKILVLPLNGAGDANVTIDNPVFTYTADYTLVPKDGKDYVQLGDKSQLSYDMTRVYFKFTNLFNGNEQLSKSTHDVLNTEWKTFVGDLNPAVHATVSTIATTIINGIVSRIPYESIFV</sequence>
<proteinExistence type="inferred from homology"/>
<dbReference type="AlphaFoldDB" id="A0A9N9X7N3"/>
<keyword evidence="1 4" id="KW-0732">Signal</keyword>
<dbReference type="InterPro" id="IPR010562">
    <property type="entry name" value="Haemolymph_juvenile_hormone-bd"/>
</dbReference>
<protein>
    <recommendedName>
        <fullName evidence="7">Takeout</fullName>
    </recommendedName>
</protein>
<evidence type="ECO:0000313" key="6">
    <source>
        <dbReference type="Proteomes" id="UP001153709"/>
    </source>
</evidence>
<evidence type="ECO:0008006" key="7">
    <source>
        <dbReference type="Google" id="ProtNLM"/>
    </source>
</evidence>
<dbReference type="PANTHER" id="PTHR11008:SF32">
    <property type="entry name" value="CIRCADIAN CLOCK-CONTROLLED PROTEIN DAYWAKE-RELATED"/>
    <property type="match status" value="1"/>
</dbReference>
<evidence type="ECO:0000256" key="3">
    <source>
        <dbReference type="ARBA" id="ARBA00060902"/>
    </source>
</evidence>
<evidence type="ECO:0000256" key="4">
    <source>
        <dbReference type="SAM" id="SignalP"/>
    </source>
</evidence>
<comment type="similarity">
    <text evidence="3">Belongs to the TO family.</text>
</comment>
<gene>
    <name evidence="5" type="ORF">DIABBA_LOCUS2015</name>
</gene>
<dbReference type="OrthoDB" id="8194225at2759"/>
<accession>A0A9N9X7N3</accession>
<dbReference type="Proteomes" id="UP001153709">
    <property type="component" value="Chromosome 1"/>
</dbReference>
<evidence type="ECO:0000313" key="5">
    <source>
        <dbReference type="EMBL" id="CAG9828072.1"/>
    </source>
</evidence>
<evidence type="ECO:0000256" key="2">
    <source>
        <dbReference type="ARBA" id="ARBA00023108"/>
    </source>
</evidence>
<dbReference type="InterPro" id="IPR038606">
    <property type="entry name" value="To_sf"/>
</dbReference>
<dbReference type="GO" id="GO:0007623">
    <property type="term" value="P:circadian rhythm"/>
    <property type="evidence" value="ECO:0007669"/>
    <property type="project" value="UniProtKB-ARBA"/>
</dbReference>
<evidence type="ECO:0000256" key="1">
    <source>
        <dbReference type="ARBA" id="ARBA00022729"/>
    </source>
</evidence>
<keyword evidence="2" id="KW-0090">Biological rhythms</keyword>
<dbReference type="SMART" id="SM00700">
    <property type="entry name" value="JHBP"/>
    <property type="match status" value="1"/>
</dbReference>
<reference evidence="5" key="1">
    <citation type="submission" date="2022-01" db="EMBL/GenBank/DDBJ databases">
        <authorList>
            <person name="King R."/>
        </authorList>
    </citation>
    <scope>NUCLEOTIDE SEQUENCE</scope>
</reference>
<dbReference type="Pfam" id="PF06585">
    <property type="entry name" value="JHBP"/>
    <property type="match status" value="1"/>
</dbReference>
<dbReference type="FunFam" id="3.15.10.30:FF:000001">
    <property type="entry name" value="Takeout-like protein 1"/>
    <property type="match status" value="1"/>
</dbReference>
<feature type="chain" id="PRO_5040312041" description="Takeout" evidence="4">
    <location>
        <begin position="17"/>
        <end position="247"/>
    </location>
</feature>
<organism evidence="5 6">
    <name type="scientific">Diabrotica balteata</name>
    <name type="common">Banded cucumber beetle</name>
    <dbReference type="NCBI Taxonomy" id="107213"/>
    <lineage>
        <taxon>Eukaryota</taxon>
        <taxon>Metazoa</taxon>
        <taxon>Ecdysozoa</taxon>
        <taxon>Arthropoda</taxon>
        <taxon>Hexapoda</taxon>
        <taxon>Insecta</taxon>
        <taxon>Pterygota</taxon>
        <taxon>Neoptera</taxon>
        <taxon>Endopterygota</taxon>
        <taxon>Coleoptera</taxon>
        <taxon>Polyphaga</taxon>
        <taxon>Cucujiformia</taxon>
        <taxon>Chrysomeloidea</taxon>
        <taxon>Chrysomelidae</taxon>
        <taxon>Galerucinae</taxon>
        <taxon>Diabroticina</taxon>
        <taxon>Diabroticites</taxon>
        <taxon>Diabrotica</taxon>
    </lineage>
</organism>
<dbReference type="Gene3D" id="3.15.10.30">
    <property type="entry name" value="Haemolymph juvenile hormone binding protein"/>
    <property type="match status" value="1"/>
</dbReference>
<dbReference type="GO" id="GO:0005615">
    <property type="term" value="C:extracellular space"/>
    <property type="evidence" value="ECO:0007669"/>
    <property type="project" value="TreeGrafter"/>
</dbReference>
<keyword evidence="6" id="KW-1185">Reference proteome</keyword>
<feature type="signal peptide" evidence="4">
    <location>
        <begin position="1"/>
        <end position="16"/>
    </location>
</feature>
<dbReference type="EMBL" id="OU898276">
    <property type="protein sequence ID" value="CAG9828072.1"/>
    <property type="molecule type" value="Genomic_DNA"/>
</dbReference>